<proteinExistence type="inferred from homology"/>
<organism evidence="8 9">
    <name type="scientific">Tortispora caseinolytica NRRL Y-17796</name>
    <dbReference type="NCBI Taxonomy" id="767744"/>
    <lineage>
        <taxon>Eukaryota</taxon>
        <taxon>Fungi</taxon>
        <taxon>Dikarya</taxon>
        <taxon>Ascomycota</taxon>
        <taxon>Saccharomycotina</taxon>
        <taxon>Trigonopsidomycetes</taxon>
        <taxon>Trigonopsidales</taxon>
        <taxon>Trigonopsidaceae</taxon>
        <taxon>Tortispora</taxon>
    </lineage>
</organism>
<evidence type="ECO:0000313" key="8">
    <source>
        <dbReference type="EMBL" id="ODV88508.1"/>
    </source>
</evidence>
<dbReference type="Gene3D" id="3.50.50.60">
    <property type="entry name" value="FAD/NAD(P)-binding domain"/>
    <property type="match status" value="2"/>
</dbReference>
<keyword evidence="5" id="KW-0521">NADP</keyword>
<dbReference type="GO" id="GO:0004497">
    <property type="term" value="F:monooxygenase activity"/>
    <property type="evidence" value="ECO:0007669"/>
    <property type="project" value="UniProtKB-KW"/>
</dbReference>
<name>A0A1E4TA27_9ASCO</name>
<evidence type="ECO:0000256" key="3">
    <source>
        <dbReference type="ARBA" id="ARBA00022630"/>
    </source>
</evidence>
<keyword evidence="9" id="KW-1185">Reference proteome</keyword>
<dbReference type="InterPro" id="IPR050775">
    <property type="entry name" value="FAD-binding_Monooxygenases"/>
</dbReference>
<sequence>MSESIAEYDAIVIGAGFGGCYLVHHLRKMGYKVHGYDAGSEFGGTWHHNQYPGARVDSHAPFYELTIPEVYESWNWSRNYPNWQELQSYFRHMDSKLNLRKDYTFNTWLTDAIFNEKTNRWDLKFKNGDRATCRFFIPSLGLSAAPMTPNYKGLNDKFKGEVYHTSRWPKKTVNMEDKNVVVIGTGASGLQCIQEISPVVKNLYVFQRSPCFALPMPQEDLSDYSYANRRKNYEGWYKNRAQGFSGFNIPKSSRKGTDDTPEQKKQFFDEVWAKKGFYFWVANYSDLFFNKETNDAAYAYWRASIHKRVHDKEKAEKLAPKVAPYPFGCKRPSLETHYYEQYNRPNVHLFDIKEEPIIEFTEDSVITKSGAKKVDMVITATGFDALTGPYTRINIQGRNGRTLKDKWFEEGATTYLGITTYGFPNMFFIGGPQSPIIFTNNPSCLQAQADVVFDVMKNMDAQGIDTIEPILDNETAYAKQVRDVGDNSLFMQAKGWYIGANVPGKREELLSWLGGLEAYNELLEDMKQFNGFKVNKAICAN</sequence>
<dbReference type="AlphaFoldDB" id="A0A1E4TA27"/>
<reference evidence="9" key="1">
    <citation type="submission" date="2016-02" db="EMBL/GenBank/DDBJ databases">
        <title>Comparative genomics of biotechnologically important yeasts.</title>
        <authorList>
            <consortium name="DOE Joint Genome Institute"/>
            <person name="Riley R."/>
            <person name="Haridas S."/>
            <person name="Wolfe K.H."/>
            <person name="Lopes M.R."/>
            <person name="Hittinger C.T."/>
            <person name="Goker M."/>
            <person name="Salamov A."/>
            <person name="Wisecaver J."/>
            <person name="Long T.M."/>
            <person name="Aerts A.L."/>
            <person name="Barry K."/>
            <person name="Choi C."/>
            <person name="Clum A."/>
            <person name="Coughlan A.Y."/>
            <person name="Deshpande S."/>
            <person name="Douglass A.P."/>
            <person name="Hanson S.J."/>
            <person name="Klenk H.-P."/>
            <person name="Labutti K."/>
            <person name="Lapidus A."/>
            <person name="Lindquist E."/>
            <person name="Lipzen A."/>
            <person name="Meier-Kolthoff J.P."/>
            <person name="Ohm R.A."/>
            <person name="Otillar R.P."/>
            <person name="Pangilinan J."/>
            <person name="Peng Y."/>
            <person name="Rokas A."/>
            <person name="Rosa C.A."/>
            <person name="Scheuner C."/>
            <person name="Sibirny A.A."/>
            <person name="Slot J.C."/>
            <person name="Stielow J.B."/>
            <person name="Sun H."/>
            <person name="Kurtzman C.P."/>
            <person name="Blackwell M."/>
            <person name="Jeffries T.W."/>
            <person name="Grigoriev I.V."/>
        </authorList>
    </citation>
    <scope>NUCLEOTIDE SEQUENCE [LARGE SCALE GENOMIC DNA]</scope>
    <source>
        <strain evidence="9">NRRL Y-17796</strain>
    </source>
</reference>
<dbReference type="InterPro" id="IPR036188">
    <property type="entry name" value="FAD/NAD-bd_sf"/>
</dbReference>
<evidence type="ECO:0000256" key="2">
    <source>
        <dbReference type="ARBA" id="ARBA00010139"/>
    </source>
</evidence>
<evidence type="ECO:0000256" key="5">
    <source>
        <dbReference type="ARBA" id="ARBA00022857"/>
    </source>
</evidence>
<protein>
    <submittedName>
        <fullName evidence="8">Uncharacterized protein</fullName>
    </submittedName>
</protein>
<keyword evidence="6" id="KW-0560">Oxidoreductase</keyword>
<comment type="similarity">
    <text evidence="2">Belongs to the FAD-binding monooxygenase family.</text>
</comment>
<keyword evidence="4" id="KW-0274">FAD</keyword>
<evidence type="ECO:0000313" key="9">
    <source>
        <dbReference type="Proteomes" id="UP000095023"/>
    </source>
</evidence>
<evidence type="ECO:0000256" key="6">
    <source>
        <dbReference type="ARBA" id="ARBA00023002"/>
    </source>
</evidence>
<accession>A0A1E4TA27</accession>
<dbReference type="PANTHER" id="PTHR43098:SF3">
    <property type="entry name" value="L-ORNITHINE N(5)-MONOOXYGENASE-RELATED"/>
    <property type="match status" value="1"/>
</dbReference>
<evidence type="ECO:0000256" key="1">
    <source>
        <dbReference type="ARBA" id="ARBA00001974"/>
    </source>
</evidence>
<dbReference type="OrthoDB" id="74360at2759"/>
<dbReference type="EMBL" id="KV453843">
    <property type="protein sequence ID" value="ODV88508.1"/>
    <property type="molecule type" value="Genomic_DNA"/>
</dbReference>
<dbReference type="Pfam" id="PF13450">
    <property type="entry name" value="NAD_binding_8"/>
    <property type="match status" value="1"/>
</dbReference>
<gene>
    <name evidence="8" type="ORF">CANCADRAFT_3149</name>
</gene>
<dbReference type="Proteomes" id="UP000095023">
    <property type="component" value="Unassembled WGS sequence"/>
</dbReference>
<dbReference type="PANTHER" id="PTHR43098">
    <property type="entry name" value="L-ORNITHINE N(5)-MONOOXYGENASE-RELATED"/>
    <property type="match status" value="1"/>
</dbReference>
<evidence type="ECO:0000256" key="7">
    <source>
        <dbReference type="ARBA" id="ARBA00023033"/>
    </source>
</evidence>
<dbReference type="SUPFAM" id="SSF51905">
    <property type="entry name" value="FAD/NAD(P)-binding domain"/>
    <property type="match status" value="1"/>
</dbReference>
<comment type="cofactor">
    <cofactor evidence="1">
        <name>FAD</name>
        <dbReference type="ChEBI" id="CHEBI:57692"/>
    </cofactor>
</comment>
<evidence type="ECO:0000256" key="4">
    <source>
        <dbReference type="ARBA" id="ARBA00022827"/>
    </source>
</evidence>
<keyword evidence="3" id="KW-0285">Flavoprotein</keyword>
<keyword evidence="7" id="KW-0503">Monooxygenase</keyword>